<proteinExistence type="predicted"/>
<gene>
    <name evidence="1" type="ORF">DPEC_G00164470</name>
</gene>
<reference evidence="1" key="1">
    <citation type="submission" date="2021-05" db="EMBL/GenBank/DDBJ databases">
        <authorList>
            <person name="Pan Q."/>
            <person name="Jouanno E."/>
            <person name="Zahm M."/>
            <person name="Klopp C."/>
            <person name="Cabau C."/>
            <person name="Louis A."/>
            <person name="Berthelot C."/>
            <person name="Parey E."/>
            <person name="Roest Crollius H."/>
            <person name="Montfort J."/>
            <person name="Robinson-Rechavi M."/>
            <person name="Bouchez O."/>
            <person name="Lampietro C."/>
            <person name="Lopez Roques C."/>
            <person name="Donnadieu C."/>
            <person name="Postlethwait J."/>
            <person name="Bobe J."/>
            <person name="Dillon D."/>
            <person name="Chandos A."/>
            <person name="von Hippel F."/>
            <person name="Guiguen Y."/>
        </authorList>
    </citation>
    <scope>NUCLEOTIDE SEQUENCE</scope>
    <source>
        <strain evidence="1">YG-Jan2019</strain>
    </source>
</reference>
<evidence type="ECO:0000313" key="1">
    <source>
        <dbReference type="EMBL" id="KAJ8002969.1"/>
    </source>
</evidence>
<organism evidence="1 2">
    <name type="scientific">Dallia pectoralis</name>
    <name type="common">Alaska blackfish</name>
    <dbReference type="NCBI Taxonomy" id="75939"/>
    <lineage>
        <taxon>Eukaryota</taxon>
        <taxon>Metazoa</taxon>
        <taxon>Chordata</taxon>
        <taxon>Craniata</taxon>
        <taxon>Vertebrata</taxon>
        <taxon>Euteleostomi</taxon>
        <taxon>Actinopterygii</taxon>
        <taxon>Neopterygii</taxon>
        <taxon>Teleostei</taxon>
        <taxon>Protacanthopterygii</taxon>
        <taxon>Esociformes</taxon>
        <taxon>Umbridae</taxon>
        <taxon>Dallia</taxon>
    </lineage>
</organism>
<keyword evidence="2" id="KW-1185">Reference proteome</keyword>
<dbReference type="EMBL" id="CM055740">
    <property type="protein sequence ID" value="KAJ8002969.1"/>
    <property type="molecule type" value="Genomic_DNA"/>
</dbReference>
<evidence type="ECO:0000313" key="2">
    <source>
        <dbReference type="Proteomes" id="UP001157502"/>
    </source>
</evidence>
<sequence length="181" mass="19994">MGQVQSRNGNKRQPEHLEEEVKPQKKKTTHPIVAGFQFLLMLSCCGVCCTVKDDYSSNSTNPPDPEEGLQAQETDNSGSTRSPTSDDPGGCQTPVMKISITPKLSPLRRFIRPNSYPSYCPRGSSSQFTSMRSLPDLRDYSGDVMDWWELPGVASCSGDKRDETDAENDSWSRSLFSSSSS</sequence>
<protein>
    <submittedName>
        <fullName evidence="1">Uncharacterized protein</fullName>
    </submittedName>
</protein>
<name>A0ACC2GGV7_DALPE</name>
<accession>A0ACC2GGV7</accession>
<dbReference type="Proteomes" id="UP001157502">
    <property type="component" value="Chromosome 13"/>
</dbReference>
<comment type="caution">
    <text evidence="1">The sequence shown here is derived from an EMBL/GenBank/DDBJ whole genome shotgun (WGS) entry which is preliminary data.</text>
</comment>